<protein>
    <submittedName>
        <fullName evidence="1">HAD-IIB family hydrolase</fullName>
    </submittedName>
</protein>
<dbReference type="Pfam" id="PF08282">
    <property type="entry name" value="Hydrolase_3"/>
    <property type="match status" value="1"/>
</dbReference>
<comment type="caution">
    <text evidence="1">The sequence shown here is derived from an EMBL/GenBank/DDBJ whole genome shotgun (WGS) entry which is preliminary data.</text>
</comment>
<dbReference type="SUPFAM" id="SSF56784">
    <property type="entry name" value="HAD-like"/>
    <property type="match status" value="1"/>
</dbReference>
<keyword evidence="1" id="KW-0378">Hydrolase</keyword>
<organism evidence="1">
    <name type="scientific">Dictyoglomus thermophilum</name>
    <dbReference type="NCBI Taxonomy" id="14"/>
    <lineage>
        <taxon>Bacteria</taxon>
        <taxon>Pseudomonadati</taxon>
        <taxon>Dictyoglomota</taxon>
        <taxon>Dictyoglomia</taxon>
        <taxon>Dictyoglomales</taxon>
        <taxon>Dictyoglomaceae</taxon>
        <taxon>Dictyoglomus</taxon>
    </lineage>
</organism>
<dbReference type="Gene3D" id="3.90.1070.10">
    <property type="match status" value="1"/>
</dbReference>
<dbReference type="EMBL" id="DTIN01000014">
    <property type="protein sequence ID" value="HFX13336.1"/>
    <property type="molecule type" value="Genomic_DNA"/>
</dbReference>
<accession>A0A7C3RLR2</accession>
<name>A0A7C3RLR2_DICTH</name>
<dbReference type="GO" id="GO:0016791">
    <property type="term" value="F:phosphatase activity"/>
    <property type="evidence" value="ECO:0007669"/>
    <property type="project" value="UniProtKB-ARBA"/>
</dbReference>
<evidence type="ECO:0000313" key="1">
    <source>
        <dbReference type="EMBL" id="HFX13336.1"/>
    </source>
</evidence>
<proteinExistence type="predicted"/>
<dbReference type="InterPro" id="IPR006379">
    <property type="entry name" value="HAD-SF_hydro_IIB"/>
</dbReference>
<dbReference type="GO" id="GO:0000287">
    <property type="term" value="F:magnesium ion binding"/>
    <property type="evidence" value="ECO:0007669"/>
    <property type="project" value="TreeGrafter"/>
</dbReference>
<dbReference type="InterPro" id="IPR023214">
    <property type="entry name" value="HAD_sf"/>
</dbReference>
<dbReference type="Gene3D" id="3.40.50.1000">
    <property type="entry name" value="HAD superfamily/HAD-like"/>
    <property type="match status" value="1"/>
</dbReference>
<sequence>MDIKLILTDIEGCITKDKGYPLDLDGLKWIRDHLKLLPPISLNTGRSKPYIEAMLQAIGQFEDSIGENGCIIYLIDKDDIILHPKIKEEFLRQREELKKFLKEKLKGYGHIEPGKEVCVSIFPEKDIPVPELAKMSQELIETNFPNFQLVYSSVAVDITPKGIDKGAGMDLLLEIKGLDYDEVLGIGDSLGDLPFLSKLKYKATPYNGHPQLKEIANYVAKEEDILGLIEIFKYFFL</sequence>
<dbReference type="PANTHER" id="PTHR10000">
    <property type="entry name" value="PHOSPHOSERINE PHOSPHATASE"/>
    <property type="match status" value="1"/>
</dbReference>
<dbReference type="InterPro" id="IPR036412">
    <property type="entry name" value="HAD-like_sf"/>
</dbReference>
<gene>
    <name evidence="1" type="ORF">ENW00_04135</name>
</gene>
<dbReference type="PANTHER" id="PTHR10000:SF8">
    <property type="entry name" value="HAD SUPERFAMILY HYDROLASE-LIKE, TYPE 3"/>
    <property type="match status" value="1"/>
</dbReference>
<reference evidence="1" key="1">
    <citation type="journal article" date="2020" name="mSystems">
        <title>Genome- and Community-Level Interaction Insights into Carbon Utilization and Element Cycling Functions of Hydrothermarchaeota in Hydrothermal Sediment.</title>
        <authorList>
            <person name="Zhou Z."/>
            <person name="Liu Y."/>
            <person name="Xu W."/>
            <person name="Pan J."/>
            <person name="Luo Z.H."/>
            <person name="Li M."/>
        </authorList>
    </citation>
    <scope>NUCLEOTIDE SEQUENCE [LARGE SCALE GENOMIC DNA]</scope>
    <source>
        <strain evidence="1">SpSt-81</strain>
    </source>
</reference>
<dbReference type="NCBIfam" id="TIGR01484">
    <property type="entry name" value="HAD-SF-IIB"/>
    <property type="match status" value="1"/>
</dbReference>
<dbReference type="AlphaFoldDB" id="A0A7C3RLR2"/>
<dbReference type="GO" id="GO:0005829">
    <property type="term" value="C:cytosol"/>
    <property type="evidence" value="ECO:0007669"/>
    <property type="project" value="TreeGrafter"/>
</dbReference>